<dbReference type="SUPFAM" id="SSF50156">
    <property type="entry name" value="PDZ domain-like"/>
    <property type="match status" value="1"/>
</dbReference>
<organism evidence="3 4">
    <name type="scientific">Lacticaseibacillus sharpeae JCM 1186 = DSM 20505</name>
    <dbReference type="NCBI Taxonomy" id="1291052"/>
    <lineage>
        <taxon>Bacteria</taxon>
        <taxon>Bacillati</taxon>
        <taxon>Bacillota</taxon>
        <taxon>Bacilli</taxon>
        <taxon>Lactobacillales</taxon>
        <taxon>Lactobacillaceae</taxon>
        <taxon>Lacticaseibacillus</taxon>
    </lineage>
</organism>
<dbReference type="PATRIC" id="fig|1291052.5.peg.1981"/>
<dbReference type="OrthoDB" id="198399at2"/>
<feature type="transmembrane region" description="Helical" evidence="1">
    <location>
        <begin position="176"/>
        <end position="194"/>
    </location>
</feature>
<gene>
    <name evidence="3" type="ORF">FC18_GL001918</name>
</gene>
<feature type="transmembrane region" description="Helical" evidence="1">
    <location>
        <begin position="99"/>
        <end position="118"/>
    </location>
</feature>
<feature type="transmembrane region" description="Helical" evidence="1">
    <location>
        <begin position="6"/>
        <end position="28"/>
    </location>
</feature>
<feature type="transmembrane region" description="Helical" evidence="1">
    <location>
        <begin position="231"/>
        <end position="249"/>
    </location>
</feature>
<evidence type="ECO:0000313" key="4">
    <source>
        <dbReference type="Proteomes" id="UP000051679"/>
    </source>
</evidence>
<dbReference type="RefSeq" id="WP_054676723.1">
    <property type="nucleotide sequence ID" value="NZ_AYYO01000003.1"/>
</dbReference>
<dbReference type="Gene3D" id="2.30.42.10">
    <property type="match status" value="1"/>
</dbReference>
<dbReference type="Pfam" id="PF13180">
    <property type="entry name" value="PDZ_2"/>
    <property type="match status" value="1"/>
</dbReference>
<feature type="transmembrane region" description="Helical" evidence="1">
    <location>
        <begin position="49"/>
        <end position="67"/>
    </location>
</feature>
<dbReference type="InterPro" id="IPR001478">
    <property type="entry name" value="PDZ"/>
</dbReference>
<evidence type="ECO:0000259" key="2">
    <source>
        <dbReference type="PROSITE" id="PS50106"/>
    </source>
</evidence>
<keyword evidence="1" id="KW-0472">Membrane</keyword>
<feature type="transmembrane region" description="Helical" evidence="1">
    <location>
        <begin position="255"/>
        <end position="278"/>
    </location>
</feature>
<evidence type="ECO:0000313" key="3">
    <source>
        <dbReference type="EMBL" id="KRM56444.1"/>
    </source>
</evidence>
<comment type="caution">
    <text evidence="3">The sequence shown here is derived from an EMBL/GenBank/DDBJ whole genome shotgun (WGS) entry which is preliminary data.</text>
</comment>
<dbReference type="PROSITE" id="PS50106">
    <property type="entry name" value="PDZ"/>
    <property type="match status" value="1"/>
</dbReference>
<dbReference type="STRING" id="1291052.FC18_GL001918"/>
<proteinExistence type="predicted"/>
<dbReference type="InterPro" id="IPR036034">
    <property type="entry name" value="PDZ_sf"/>
</dbReference>
<feature type="transmembrane region" description="Helical" evidence="1">
    <location>
        <begin position="73"/>
        <end position="92"/>
    </location>
</feature>
<feature type="transmembrane region" description="Helical" evidence="1">
    <location>
        <begin position="200"/>
        <end position="219"/>
    </location>
</feature>
<keyword evidence="1" id="KW-0812">Transmembrane</keyword>
<dbReference type="SMART" id="SM00228">
    <property type="entry name" value="PDZ"/>
    <property type="match status" value="1"/>
</dbReference>
<protein>
    <recommendedName>
        <fullName evidence="2">PDZ domain-containing protein</fullName>
    </recommendedName>
</protein>
<sequence length="374" mass="40406">MVDANWLLIIIFICATALMGLLTAMVAGRRVVTERRQFRMAVKPDTTETPRYWLLGIVPGIMLSGLLLLTHTWLTPASIVGLGIIGLILAILPQYLPVLLGLTGLIVAVVPNGVWRLLLHTTRVPLISWAPNFAIIVGALTLLAAVSDIVLPFASSPRLFSRHGRTWVQYVVQQRVWLPLVVPIPYNLVSNIAWWPHISLGGTTIALTLLPAFLGLGFRHRQPSAQVLLRRDAWTSGIVGLATLVLGILGRAGLLGAGMVLLMVAEVSVFGLIVCLMARYQRPAIAPAAGGVRVLAVQAGTPAAKMQLRPGDTILQCNGRDVPSSSDLYAATQNLGTFCHLRVRGFDGQIRLTETAIFQGAPHMLGIITFPEED</sequence>
<keyword evidence="1" id="KW-1133">Transmembrane helix</keyword>
<feature type="domain" description="PDZ" evidence="2">
    <location>
        <begin position="259"/>
        <end position="322"/>
    </location>
</feature>
<keyword evidence="4" id="KW-1185">Reference proteome</keyword>
<accession>A0A0R1ZZL8</accession>
<name>A0A0R1ZZL8_9LACO</name>
<feature type="transmembrane region" description="Helical" evidence="1">
    <location>
        <begin position="130"/>
        <end position="155"/>
    </location>
</feature>
<dbReference type="AlphaFoldDB" id="A0A0R1ZZL8"/>
<dbReference type="Proteomes" id="UP000051679">
    <property type="component" value="Unassembled WGS sequence"/>
</dbReference>
<reference evidence="3 4" key="1">
    <citation type="journal article" date="2015" name="Genome Announc.">
        <title>Expanding the biotechnology potential of lactobacilli through comparative genomics of 213 strains and associated genera.</title>
        <authorList>
            <person name="Sun Z."/>
            <person name="Harris H.M."/>
            <person name="McCann A."/>
            <person name="Guo C."/>
            <person name="Argimon S."/>
            <person name="Zhang W."/>
            <person name="Yang X."/>
            <person name="Jeffery I.B."/>
            <person name="Cooney J.C."/>
            <person name="Kagawa T.F."/>
            <person name="Liu W."/>
            <person name="Song Y."/>
            <person name="Salvetti E."/>
            <person name="Wrobel A."/>
            <person name="Rasinkangas P."/>
            <person name="Parkhill J."/>
            <person name="Rea M.C."/>
            <person name="O'Sullivan O."/>
            <person name="Ritari J."/>
            <person name="Douillard F.P."/>
            <person name="Paul Ross R."/>
            <person name="Yang R."/>
            <person name="Briner A.E."/>
            <person name="Felis G.E."/>
            <person name="de Vos W.M."/>
            <person name="Barrangou R."/>
            <person name="Klaenhammer T.R."/>
            <person name="Caufield P.W."/>
            <person name="Cui Y."/>
            <person name="Zhang H."/>
            <person name="O'Toole P.W."/>
        </authorList>
    </citation>
    <scope>NUCLEOTIDE SEQUENCE [LARGE SCALE GENOMIC DNA]</scope>
    <source>
        <strain evidence="3 4">DSM 20505</strain>
    </source>
</reference>
<evidence type="ECO:0000256" key="1">
    <source>
        <dbReference type="SAM" id="Phobius"/>
    </source>
</evidence>
<dbReference type="EMBL" id="AYYO01000003">
    <property type="protein sequence ID" value="KRM56444.1"/>
    <property type="molecule type" value="Genomic_DNA"/>
</dbReference>